<dbReference type="InterPro" id="IPR001163">
    <property type="entry name" value="Sm_dom_euk/arc"/>
</dbReference>
<keyword evidence="11" id="KW-1185">Reference proteome</keyword>
<keyword evidence="8" id="KW-0687">Ribonucleoprotein</keyword>
<evidence type="ECO:0000256" key="2">
    <source>
        <dbReference type="ARBA" id="ARBA00006850"/>
    </source>
</evidence>
<dbReference type="VEuPathDB" id="CryptoDB:Vbra_21263"/>
<dbReference type="SMART" id="SM00651">
    <property type="entry name" value="Sm"/>
    <property type="match status" value="1"/>
</dbReference>
<dbReference type="Gene3D" id="2.30.30.100">
    <property type="match status" value="1"/>
</dbReference>
<dbReference type="InterPro" id="IPR010920">
    <property type="entry name" value="LSM_dom_sf"/>
</dbReference>
<dbReference type="InterPro" id="IPR044641">
    <property type="entry name" value="Lsm7/SmG-like"/>
</dbReference>
<organism evidence="10 11">
    <name type="scientific">Vitrella brassicaformis (strain CCMP3155)</name>
    <dbReference type="NCBI Taxonomy" id="1169540"/>
    <lineage>
        <taxon>Eukaryota</taxon>
        <taxon>Sar</taxon>
        <taxon>Alveolata</taxon>
        <taxon>Colpodellida</taxon>
        <taxon>Vitrellaceae</taxon>
        <taxon>Vitrella</taxon>
    </lineage>
</organism>
<dbReference type="Pfam" id="PF01423">
    <property type="entry name" value="LSM"/>
    <property type="match status" value="1"/>
</dbReference>
<dbReference type="GO" id="GO:0000956">
    <property type="term" value="P:nuclear-transcribed mRNA catabolic process"/>
    <property type="evidence" value="ECO:0007669"/>
    <property type="project" value="InterPro"/>
</dbReference>
<dbReference type="PANTHER" id="PTHR10553:SF5">
    <property type="entry name" value="U6 SNRNA-ASSOCIATED SM-LIKE PROTEIN LSM7"/>
    <property type="match status" value="1"/>
</dbReference>
<dbReference type="AlphaFoldDB" id="A0A0G4F8Y5"/>
<keyword evidence="3" id="KW-0507">mRNA processing</keyword>
<dbReference type="GO" id="GO:0000398">
    <property type="term" value="P:mRNA splicing, via spliceosome"/>
    <property type="evidence" value="ECO:0007669"/>
    <property type="project" value="InterPro"/>
</dbReference>
<dbReference type="GO" id="GO:0005688">
    <property type="term" value="C:U6 snRNP"/>
    <property type="evidence" value="ECO:0007669"/>
    <property type="project" value="TreeGrafter"/>
</dbReference>
<evidence type="ECO:0000259" key="9">
    <source>
        <dbReference type="PROSITE" id="PS52002"/>
    </source>
</evidence>
<reference evidence="10 11" key="1">
    <citation type="submission" date="2014-11" db="EMBL/GenBank/DDBJ databases">
        <authorList>
            <person name="Zhu J."/>
            <person name="Qi W."/>
            <person name="Song R."/>
        </authorList>
    </citation>
    <scope>NUCLEOTIDE SEQUENCE [LARGE SCALE GENOMIC DNA]</scope>
</reference>
<dbReference type="OrthoDB" id="2146at2759"/>
<sequence length="101" mass="11513">MSKREGQKTIFEFNRYLNKRVRVKFNGGREVTGILKGHDQVCNLVLDDTEEYRRDPDDPFKLLNETRQLGLVVARGTAVMLVSPVEGMEEISNPFVNVAES</sequence>
<dbReference type="GO" id="GO:0003723">
    <property type="term" value="F:RNA binding"/>
    <property type="evidence" value="ECO:0007669"/>
    <property type="project" value="UniProtKB-KW"/>
</dbReference>
<keyword evidence="5" id="KW-0694">RNA-binding</keyword>
<evidence type="ECO:0000256" key="3">
    <source>
        <dbReference type="ARBA" id="ARBA00022664"/>
    </source>
</evidence>
<dbReference type="PhylomeDB" id="A0A0G4F8Y5"/>
<accession>A0A0G4F8Y5</accession>
<dbReference type="GO" id="GO:1990726">
    <property type="term" value="C:Lsm1-7-Pat1 complex"/>
    <property type="evidence" value="ECO:0007669"/>
    <property type="project" value="TreeGrafter"/>
</dbReference>
<keyword evidence="6" id="KW-0508">mRNA splicing</keyword>
<dbReference type="STRING" id="1169540.A0A0G4F8Y5"/>
<dbReference type="InterPro" id="IPR017132">
    <property type="entry name" value="Lsm7"/>
</dbReference>
<comment type="subcellular location">
    <subcellularLocation>
        <location evidence="1">Nucleus</location>
    </subcellularLocation>
</comment>
<dbReference type="PANTHER" id="PTHR10553">
    <property type="entry name" value="SMALL NUCLEAR RIBONUCLEOPROTEIN"/>
    <property type="match status" value="1"/>
</dbReference>
<evidence type="ECO:0000256" key="7">
    <source>
        <dbReference type="ARBA" id="ARBA00023242"/>
    </source>
</evidence>
<feature type="domain" description="Sm" evidence="9">
    <location>
        <begin position="8"/>
        <end position="88"/>
    </location>
</feature>
<dbReference type="InterPro" id="IPR047575">
    <property type="entry name" value="Sm"/>
</dbReference>
<dbReference type="SUPFAM" id="SSF50182">
    <property type="entry name" value="Sm-like ribonucleoproteins"/>
    <property type="match status" value="1"/>
</dbReference>
<dbReference type="FunCoup" id="A0A0G4F8Y5">
    <property type="interactions" value="516"/>
</dbReference>
<dbReference type="Proteomes" id="UP000041254">
    <property type="component" value="Unassembled WGS sequence"/>
</dbReference>
<keyword evidence="7" id="KW-0539">Nucleus</keyword>
<dbReference type="GO" id="GO:0005689">
    <property type="term" value="C:U12-type spliceosomal complex"/>
    <property type="evidence" value="ECO:0007669"/>
    <property type="project" value="TreeGrafter"/>
</dbReference>
<dbReference type="EMBL" id="CDMY01000394">
    <property type="protein sequence ID" value="CEM09159.1"/>
    <property type="molecule type" value="Genomic_DNA"/>
</dbReference>
<dbReference type="PIRSF" id="PIRSF037188">
    <property type="entry name" value="U6_snRNA_Lsm7"/>
    <property type="match status" value="1"/>
</dbReference>
<dbReference type="GO" id="GO:0071013">
    <property type="term" value="C:catalytic step 2 spliceosome"/>
    <property type="evidence" value="ECO:0007669"/>
    <property type="project" value="TreeGrafter"/>
</dbReference>
<dbReference type="InParanoid" id="A0A0G4F8Y5"/>
<keyword evidence="4" id="KW-0747">Spliceosome</keyword>
<proteinExistence type="inferred from homology"/>
<evidence type="ECO:0000256" key="4">
    <source>
        <dbReference type="ARBA" id="ARBA00022728"/>
    </source>
</evidence>
<evidence type="ECO:0000256" key="1">
    <source>
        <dbReference type="ARBA" id="ARBA00004123"/>
    </source>
</evidence>
<gene>
    <name evidence="10" type="ORF">Vbra_21263</name>
</gene>
<evidence type="ECO:0000256" key="5">
    <source>
        <dbReference type="ARBA" id="ARBA00022884"/>
    </source>
</evidence>
<dbReference type="CDD" id="cd01729">
    <property type="entry name" value="LSm7"/>
    <property type="match status" value="1"/>
</dbReference>
<evidence type="ECO:0000256" key="8">
    <source>
        <dbReference type="ARBA" id="ARBA00023274"/>
    </source>
</evidence>
<dbReference type="OMA" id="PFVQQEE"/>
<dbReference type="GO" id="GO:0097526">
    <property type="term" value="C:spliceosomal tri-snRNP complex"/>
    <property type="evidence" value="ECO:0007669"/>
    <property type="project" value="TreeGrafter"/>
</dbReference>
<comment type="similarity">
    <text evidence="2">Belongs to the snRNP Sm proteins family.</text>
</comment>
<dbReference type="PROSITE" id="PS52002">
    <property type="entry name" value="SM"/>
    <property type="match status" value="1"/>
</dbReference>
<evidence type="ECO:0000313" key="10">
    <source>
        <dbReference type="EMBL" id="CEM09159.1"/>
    </source>
</evidence>
<dbReference type="GO" id="GO:0071004">
    <property type="term" value="C:U2-type prespliceosome"/>
    <property type="evidence" value="ECO:0007669"/>
    <property type="project" value="TreeGrafter"/>
</dbReference>
<evidence type="ECO:0000313" key="11">
    <source>
        <dbReference type="Proteomes" id="UP000041254"/>
    </source>
</evidence>
<evidence type="ECO:0000256" key="6">
    <source>
        <dbReference type="ARBA" id="ARBA00023187"/>
    </source>
</evidence>
<protein>
    <recommendedName>
        <fullName evidence="9">Sm domain-containing protein</fullName>
    </recommendedName>
</protein>
<name>A0A0G4F8Y5_VITBC</name>